<comment type="caution">
    <text evidence="7">The sequence shown here is derived from an EMBL/GenBank/DDBJ whole genome shotgun (WGS) entry which is preliminary data.</text>
</comment>
<name>A0AAD8QGC6_LOLMU</name>
<keyword evidence="8" id="KW-1185">Reference proteome</keyword>
<dbReference type="Pfam" id="PF04819">
    <property type="entry name" value="DUF716"/>
    <property type="match status" value="1"/>
</dbReference>
<dbReference type="InterPro" id="IPR006904">
    <property type="entry name" value="DUF716"/>
</dbReference>
<evidence type="ECO:0000313" key="8">
    <source>
        <dbReference type="Proteomes" id="UP001231189"/>
    </source>
</evidence>
<proteinExistence type="inferred from homology"/>
<evidence type="ECO:0000256" key="5">
    <source>
        <dbReference type="ARBA" id="ARBA00023136"/>
    </source>
</evidence>
<dbReference type="Proteomes" id="UP001231189">
    <property type="component" value="Unassembled WGS sequence"/>
</dbReference>
<feature type="transmembrane region" description="Helical" evidence="6">
    <location>
        <begin position="45"/>
        <end position="63"/>
    </location>
</feature>
<evidence type="ECO:0000313" key="7">
    <source>
        <dbReference type="EMBL" id="KAK1601539.1"/>
    </source>
</evidence>
<organism evidence="7 8">
    <name type="scientific">Lolium multiflorum</name>
    <name type="common">Italian ryegrass</name>
    <name type="synonym">Lolium perenne subsp. multiflorum</name>
    <dbReference type="NCBI Taxonomy" id="4521"/>
    <lineage>
        <taxon>Eukaryota</taxon>
        <taxon>Viridiplantae</taxon>
        <taxon>Streptophyta</taxon>
        <taxon>Embryophyta</taxon>
        <taxon>Tracheophyta</taxon>
        <taxon>Spermatophyta</taxon>
        <taxon>Magnoliopsida</taxon>
        <taxon>Liliopsida</taxon>
        <taxon>Poales</taxon>
        <taxon>Poaceae</taxon>
        <taxon>BOP clade</taxon>
        <taxon>Pooideae</taxon>
        <taxon>Poodae</taxon>
        <taxon>Poeae</taxon>
        <taxon>Poeae Chloroplast Group 2 (Poeae type)</taxon>
        <taxon>Loliodinae</taxon>
        <taxon>Loliinae</taxon>
        <taxon>Lolium</taxon>
    </lineage>
</organism>
<dbReference type="AlphaFoldDB" id="A0AAD8QGC6"/>
<gene>
    <name evidence="7" type="ORF">QYE76_007600</name>
</gene>
<dbReference type="GO" id="GO:0016020">
    <property type="term" value="C:membrane"/>
    <property type="evidence" value="ECO:0007669"/>
    <property type="project" value="UniProtKB-SubCell"/>
</dbReference>
<dbReference type="PANTHER" id="PTHR46285">
    <property type="entry name" value="PROTEINASE INHIBITOR I4, SERPIN (DUF716)-RELATED"/>
    <property type="match status" value="1"/>
</dbReference>
<evidence type="ECO:0000256" key="1">
    <source>
        <dbReference type="ARBA" id="ARBA00004141"/>
    </source>
</evidence>
<evidence type="ECO:0000256" key="4">
    <source>
        <dbReference type="ARBA" id="ARBA00022989"/>
    </source>
</evidence>
<comment type="subcellular location">
    <subcellularLocation>
        <location evidence="1">Membrane</location>
        <topology evidence="1">Multi-pass membrane protein</topology>
    </subcellularLocation>
</comment>
<reference evidence="7" key="1">
    <citation type="submission" date="2023-07" db="EMBL/GenBank/DDBJ databases">
        <title>A chromosome-level genome assembly of Lolium multiflorum.</title>
        <authorList>
            <person name="Chen Y."/>
            <person name="Copetti D."/>
            <person name="Kolliker R."/>
            <person name="Studer B."/>
        </authorList>
    </citation>
    <scope>NUCLEOTIDE SEQUENCE</scope>
    <source>
        <strain evidence="7">02402/16</strain>
        <tissue evidence="7">Leaf</tissue>
    </source>
</reference>
<dbReference type="PANTHER" id="PTHR46285:SF3">
    <property type="entry name" value="PROTEINASE INHIBITOR I4, SERPIN (DUF716)"/>
    <property type="match status" value="1"/>
</dbReference>
<dbReference type="EMBL" id="JAUUTY010000399">
    <property type="protein sequence ID" value="KAK1601539.1"/>
    <property type="molecule type" value="Genomic_DNA"/>
</dbReference>
<protein>
    <submittedName>
        <fullName evidence="7">Uncharacterized protein</fullName>
    </submittedName>
</protein>
<keyword evidence="5 6" id="KW-0472">Membrane</keyword>
<evidence type="ECO:0000256" key="6">
    <source>
        <dbReference type="SAM" id="Phobius"/>
    </source>
</evidence>
<keyword evidence="3 6" id="KW-0812">Transmembrane</keyword>
<accession>A0AAD8QGC6</accession>
<comment type="similarity">
    <text evidence="2">Belongs to the TMEM45 family.</text>
</comment>
<evidence type="ECO:0000256" key="3">
    <source>
        <dbReference type="ARBA" id="ARBA00022692"/>
    </source>
</evidence>
<evidence type="ECO:0000256" key="2">
    <source>
        <dbReference type="ARBA" id="ARBA00006948"/>
    </source>
</evidence>
<keyword evidence="4 6" id="KW-1133">Transmembrane helix</keyword>
<sequence>MGVILWTPDLVSKGCFLNLEVGRAVVRCHTDEALARAKSLVNLQFSWYLTGTVLFVVVLYLQLNKVLLQLVLFHLSSQTKSTFLSNLASFILILAER</sequence>